<dbReference type="EMBL" id="JBHTCR010000004">
    <property type="protein sequence ID" value="MFC7347292.1"/>
    <property type="molecule type" value="Genomic_DNA"/>
</dbReference>
<comment type="caution">
    <text evidence="2">The sequence shown here is derived from an EMBL/GenBank/DDBJ whole genome shotgun (WGS) entry which is preliminary data.</text>
</comment>
<dbReference type="Pfam" id="PF13392">
    <property type="entry name" value="HNH_3"/>
    <property type="match status" value="1"/>
</dbReference>
<dbReference type="InterPro" id="IPR044925">
    <property type="entry name" value="His-Me_finger_sf"/>
</dbReference>
<dbReference type="InterPro" id="IPR003615">
    <property type="entry name" value="HNH_nuc"/>
</dbReference>
<evidence type="ECO:0000313" key="3">
    <source>
        <dbReference type="Proteomes" id="UP001596550"/>
    </source>
</evidence>
<dbReference type="SUPFAM" id="SSF54060">
    <property type="entry name" value="His-Me finger endonucleases"/>
    <property type="match status" value="1"/>
</dbReference>
<accession>A0ABW2LYK8</accession>
<sequence length="181" mass="20779">MEVWKPIKDYEGLYEISDLGHVRRLDAVVERGDRPMLVKGGIMQLRDNGSGYLRVKLSKNNKSRRVLVHRLIAEHFLDKVDNLTVINHKDGNKQNNNLSNLEWTTQRENIIHARKTGLIDVEKWKKSISKSTHNSKKVIDIKTGVVYDSISKAAKQIGIDRGTLSDYLNDKAKNKTDLKYL</sequence>
<reference evidence="3" key="1">
    <citation type="journal article" date="2019" name="Int. J. Syst. Evol. Microbiol.">
        <title>The Global Catalogue of Microorganisms (GCM) 10K type strain sequencing project: providing services to taxonomists for standard genome sequencing and annotation.</title>
        <authorList>
            <consortium name="The Broad Institute Genomics Platform"/>
            <consortium name="The Broad Institute Genome Sequencing Center for Infectious Disease"/>
            <person name="Wu L."/>
            <person name="Ma J."/>
        </authorList>
    </citation>
    <scope>NUCLEOTIDE SEQUENCE [LARGE SCALE GENOMIC DNA]</scope>
    <source>
        <strain evidence="3">CCUG 54781</strain>
    </source>
</reference>
<evidence type="ECO:0000313" key="2">
    <source>
        <dbReference type="EMBL" id="MFC7347292.1"/>
    </source>
</evidence>
<name>A0ABW2LYK8_9FLAO</name>
<proteinExistence type="predicted"/>
<keyword evidence="3" id="KW-1185">Reference proteome</keyword>
<dbReference type="SUPFAM" id="SSF64496">
    <property type="entry name" value="DNA-binding domain of intron-encoded endonucleases"/>
    <property type="match status" value="1"/>
</dbReference>
<feature type="domain" description="HNH nuclease" evidence="1">
    <location>
        <begin position="62"/>
        <end position="110"/>
    </location>
</feature>
<dbReference type="Pfam" id="PF07463">
    <property type="entry name" value="NUMOD4"/>
    <property type="match status" value="1"/>
</dbReference>
<dbReference type="InterPro" id="IPR010902">
    <property type="entry name" value="NUMOD4"/>
</dbReference>
<dbReference type="Proteomes" id="UP001596550">
    <property type="component" value="Unassembled WGS sequence"/>
</dbReference>
<gene>
    <name evidence="2" type="ORF">ACFQO9_11240</name>
</gene>
<dbReference type="RefSeq" id="WP_378178540.1">
    <property type="nucleotide sequence ID" value="NZ_JBHTCR010000004.1"/>
</dbReference>
<organism evidence="2 3">
    <name type="scientific">Chryseobacterium zhengzhouense</name>
    <dbReference type="NCBI Taxonomy" id="1636086"/>
    <lineage>
        <taxon>Bacteria</taxon>
        <taxon>Pseudomonadati</taxon>
        <taxon>Bacteroidota</taxon>
        <taxon>Flavobacteriia</taxon>
        <taxon>Flavobacteriales</taxon>
        <taxon>Weeksellaceae</taxon>
        <taxon>Chryseobacterium group</taxon>
        <taxon>Chryseobacterium</taxon>
    </lineage>
</organism>
<dbReference type="Gene3D" id="3.90.75.20">
    <property type="match status" value="1"/>
</dbReference>
<protein>
    <submittedName>
        <fullName evidence="2">NUMOD4 domain-containing protein</fullName>
    </submittedName>
</protein>
<dbReference type="SMART" id="SM00507">
    <property type="entry name" value="HNHc"/>
    <property type="match status" value="1"/>
</dbReference>
<evidence type="ECO:0000259" key="1">
    <source>
        <dbReference type="SMART" id="SM00507"/>
    </source>
</evidence>